<sequence>MAAGVADADFWSIEGSPERGAWSKRLPKSFVELGTLGTFSSNPAAPGMLLRQEELEKRANNVADDERWQNKPLKTSATLATSSGPGPAGSGFRPRLESASRTDFEVAACLWYQGSSNRVRHSTDLGTMALVLNGPGVGTGVG</sequence>
<evidence type="ECO:0000313" key="3">
    <source>
        <dbReference type="Proteomes" id="UP000075886"/>
    </source>
</evidence>
<dbReference type="EnsemblMetazoa" id="AFAF019728-RA">
    <property type="protein sequence ID" value="AFAF019728-PA"/>
    <property type="gene ID" value="AFAF019728"/>
</dbReference>
<keyword evidence="3" id="KW-1185">Reference proteome</keyword>
<name>A0A182QZ09_9DIPT</name>
<feature type="compositionally biased region" description="Basic and acidic residues" evidence="1">
    <location>
        <begin position="60"/>
        <end position="69"/>
    </location>
</feature>
<dbReference type="Proteomes" id="UP000075886">
    <property type="component" value="Unassembled WGS sequence"/>
</dbReference>
<feature type="region of interest" description="Disordered" evidence="1">
    <location>
        <begin position="60"/>
        <end position="96"/>
    </location>
</feature>
<evidence type="ECO:0000256" key="1">
    <source>
        <dbReference type="SAM" id="MobiDB-lite"/>
    </source>
</evidence>
<proteinExistence type="predicted"/>
<dbReference type="AlphaFoldDB" id="A0A182QZ09"/>
<evidence type="ECO:0000313" key="2">
    <source>
        <dbReference type="EnsemblMetazoa" id="AFAF019728-PA"/>
    </source>
</evidence>
<feature type="compositionally biased region" description="Polar residues" evidence="1">
    <location>
        <begin position="72"/>
        <end position="81"/>
    </location>
</feature>
<reference evidence="3" key="1">
    <citation type="submission" date="2014-01" db="EMBL/GenBank/DDBJ databases">
        <title>The Genome Sequence of Anopheles farauti FAR1 (V2).</title>
        <authorList>
            <consortium name="The Broad Institute Genomics Platform"/>
            <person name="Neafsey D.E."/>
            <person name="Besansky N."/>
            <person name="Howell P."/>
            <person name="Walton C."/>
            <person name="Young S.K."/>
            <person name="Zeng Q."/>
            <person name="Gargeya S."/>
            <person name="Fitzgerald M."/>
            <person name="Haas B."/>
            <person name="Abouelleil A."/>
            <person name="Allen A.W."/>
            <person name="Alvarado L."/>
            <person name="Arachchi H.M."/>
            <person name="Berlin A.M."/>
            <person name="Chapman S.B."/>
            <person name="Gainer-Dewar J."/>
            <person name="Goldberg J."/>
            <person name="Griggs A."/>
            <person name="Gujja S."/>
            <person name="Hansen M."/>
            <person name="Howarth C."/>
            <person name="Imamovic A."/>
            <person name="Ireland A."/>
            <person name="Larimer J."/>
            <person name="McCowan C."/>
            <person name="Murphy C."/>
            <person name="Pearson M."/>
            <person name="Poon T.W."/>
            <person name="Priest M."/>
            <person name="Roberts A."/>
            <person name="Saif S."/>
            <person name="Shea T."/>
            <person name="Sisk P."/>
            <person name="Sykes S."/>
            <person name="Wortman J."/>
            <person name="Nusbaum C."/>
            <person name="Birren B."/>
        </authorList>
    </citation>
    <scope>NUCLEOTIDE SEQUENCE [LARGE SCALE GENOMIC DNA]</scope>
    <source>
        <strain evidence="3">FAR1</strain>
    </source>
</reference>
<protein>
    <submittedName>
        <fullName evidence="2">Uncharacterized protein</fullName>
    </submittedName>
</protein>
<accession>A0A182QZ09</accession>
<reference evidence="2" key="2">
    <citation type="submission" date="2020-05" db="UniProtKB">
        <authorList>
            <consortium name="EnsemblMetazoa"/>
        </authorList>
    </citation>
    <scope>IDENTIFICATION</scope>
    <source>
        <strain evidence="2">FAR1</strain>
    </source>
</reference>
<dbReference type="VEuPathDB" id="VectorBase:AFAF019728"/>
<organism evidence="2 3">
    <name type="scientific">Anopheles farauti</name>
    <dbReference type="NCBI Taxonomy" id="69004"/>
    <lineage>
        <taxon>Eukaryota</taxon>
        <taxon>Metazoa</taxon>
        <taxon>Ecdysozoa</taxon>
        <taxon>Arthropoda</taxon>
        <taxon>Hexapoda</taxon>
        <taxon>Insecta</taxon>
        <taxon>Pterygota</taxon>
        <taxon>Neoptera</taxon>
        <taxon>Endopterygota</taxon>
        <taxon>Diptera</taxon>
        <taxon>Nematocera</taxon>
        <taxon>Culicoidea</taxon>
        <taxon>Culicidae</taxon>
        <taxon>Anophelinae</taxon>
        <taxon>Anopheles</taxon>
    </lineage>
</organism>
<dbReference type="EMBL" id="AXCN02001127">
    <property type="status" value="NOT_ANNOTATED_CDS"/>
    <property type="molecule type" value="Genomic_DNA"/>
</dbReference>